<dbReference type="PANTHER" id="PTHR10424:SF82">
    <property type="entry name" value="ENVELOPE GLYCOPROTEIN-RELATED"/>
    <property type="match status" value="1"/>
</dbReference>
<reference evidence="2" key="2">
    <citation type="submission" date="2025-08" db="UniProtKB">
        <authorList>
            <consortium name="Ensembl"/>
        </authorList>
    </citation>
    <scope>IDENTIFICATION</scope>
</reference>
<evidence type="ECO:0000313" key="3">
    <source>
        <dbReference type="Proteomes" id="UP000002280"/>
    </source>
</evidence>
<keyword evidence="1" id="KW-0472">Membrane</keyword>
<reference evidence="2" key="3">
    <citation type="submission" date="2025-09" db="UniProtKB">
        <authorList>
            <consortium name="Ensembl"/>
        </authorList>
    </citation>
    <scope>IDENTIFICATION</scope>
</reference>
<keyword evidence="3" id="KW-1185">Reference proteome</keyword>
<evidence type="ECO:0000313" key="2">
    <source>
        <dbReference type="Ensembl" id="ENSMODP00000046478.1"/>
    </source>
</evidence>
<dbReference type="InParanoid" id="A0A5F8GFX1"/>
<dbReference type="Bgee" id="ENSMODG00000046016">
    <property type="expression patterns" value="Expressed in blood and 1 other cell type or tissue"/>
</dbReference>
<name>A0A5F8GFX1_MONDO</name>
<protein>
    <submittedName>
        <fullName evidence="2">Uncharacterized protein</fullName>
    </submittedName>
</protein>
<dbReference type="Pfam" id="PF00429">
    <property type="entry name" value="TLV_coat"/>
    <property type="match status" value="1"/>
</dbReference>
<dbReference type="GeneTree" id="ENSGT00690000102286"/>
<dbReference type="OMA" id="CETWASE"/>
<keyword evidence="1" id="KW-0812">Transmembrane</keyword>
<feature type="transmembrane region" description="Helical" evidence="1">
    <location>
        <begin position="316"/>
        <end position="342"/>
    </location>
</feature>
<dbReference type="PANTHER" id="PTHR10424">
    <property type="entry name" value="VIRAL ENVELOPE PROTEIN"/>
    <property type="match status" value="1"/>
</dbReference>
<dbReference type="Gene3D" id="1.10.287.210">
    <property type="match status" value="1"/>
</dbReference>
<organism evidence="2 3">
    <name type="scientific">Monodelphis domestica</name>
    <name type="common">Gray short-tailed opossum</name>
    <dbReference type="NCBI Taxonomy" id="13616"/>
    <lineage>
        <taxon>Eukaryota</taxon>
        <taxon>Metazoa</taxon>
        <taxon>Chordata</taxon>
        <taxon>Craniata</taxon>
        <taxon>Vertebrata</taxon>
        <taxon>Euteleostomi</taxon>
        <taxon>Mammalia</taxon>
        <taxon>Metatheria</taxon>
        <taxon>Didelphimorphia</taxon>
        <taxon>Didelphidae</taxon>
        <taxon>Monodelphis</taxon>
    </lineage>
</organism>
<dbReference type="CDD" id="cd09851">
    <property type="entry name" value="HTLV-1-like_HR1-HR2"/>
    <property type="match status" value="1"/>
</dbReference>
<sequence>MLDPDSARPTNITSARPYFSILQASFAALNYFNPNLTQSCWLCLIASPPCYEACSLNITYDITHKHPPPGFHWPPPGTKDPCFGITLSRVIGRGSFVAGKTSQPNPRVCPSITQPTTWEYLIPPVGVHWLCSSWGLQLCVSPTALGENQEYCIAVRIMPRVAYHSAQDLLRAWDQVQSHRQKREPFTIAATGATLLGATGAGMSVAALASQASGLAQLGRLVDGDIARLQQSLALLEKSHASLAEVALQNQRGLDLLFLKEGGLCAALGEECCFYVNHSGVIRNSLAKLQEDLEARKKGREAASPWFAQLFHSSPWLTTLISSLIGPLVLLVRILTFWPCILNRLVTFVKNRLNAIQVLLLRQQYQPLATAEPRLEIYGPTRV</sequence>
<accession>A0A5F8GFX1</accession>
<reference evidence="2 3" key="1">
    <citation type="journal article" date="2007" name="Nature">
        <title>Genome of the marsupial Monodelphis domestica reveals innovation in non-coding sequences.</title>
        <authorList>
            <person name="Mikkelsen T.S."/>
            <person name="Wakefield M.J."/>
            <person name="Aken B."/>
            <person name="Amemiya C.T."/>
            <person name="Chang J.L."/>
            <person name="Duke S."/>
            <person name="Garber M."/>
            <person name="Gentles A.J."/>
            <person name="Goodstadt L."/>
            <person name="Heger A."/>
            <person name="Jurka J."/>
            <person name="Kamal M."/>
            <person name="Mauceli E."/>
            <person name="Searle S.M."/>
            <person name="Sharpe T."/>
            <person name="Baker M.L."/>
            <person name="Batzer M.A."/>
            <person name="Benos P.V."/>
            <person name="Belov K."/>
            <person name="Clamp M."/>
            <person name="Cook A."/>
            <person name="Cuff J."/>
            <person name="Das R."/>
            <person name="Davidow L."/>
            <person name="Deakin J.E."/>
            <person name="Fazzari M.J."/>
            <person name="Glass J.L."/>
            <person name="Grabherr M."/>
            <person name="Greally J.M."/>
            <person name="Gu W."/>
            <person name="Hore T.A."/>
            <person name="Huttley G.A."/>
            <person name="Kleber M."/>
            <person name="Jirtle R.L."/>
            <person name="Koina E."/>
            <person name="Lee J.T."/>
            <person name="Mahony S."/>
            <person name="Marra M.A."/>
            <person name="Miller R.D."/>
            <person name="Nicholls R.D."/>
            <person name="Oda M."/>
            <person name="Papenfuss A.T."/>
            <person name="Parra Z.E."/>
            <person name="Pollock D.D."/>
            <person name="Ray D.A."/>
            <person name="Schein J.E."/>
            <person name="Speed T.P."/>
            <person name="Thompson K."/>
            <person name="VandeBerg J.L."/>
            <person name="Wade C.M."/>
            <person name="Walker J.A."/>
            <person name="Waters P.D."/>
            <person name="Webber C."/>
            <person name="Weidman J.R."/>
            <person name="Xie X."/>
            <person name="Zody M.C."/>
            <person name="Baldwin J."/>
            <person name="Abdouelleil A."/>
            <person name="Abdulkadir J."/>
            <person name="Abebe A."/>
            <person name="Abera B."/>
            <person name="Abreu J."/>
            <person name="Acer S.C."/>
            <person name="Aftuck L."/>
            <person name="Alexander A."/>
            <person name="An P."/>
            <person name="Anderson E."/>
            <person name="Anderson S."/>
            <person name="Arachi H."/>
            <person name="Azer M."/>
            <person name="Bachantsang P."/>
            <person name="Barry A."/>
            <person name="Bayul T."/>
            <person name="Berlin A."/>
            <person name="Bessette D."/>
            <person name="Bloom T."/>
            <person name="Bloom T."/>
            <person name="Boguslavskiy L."/>
            <person name="Bonnet C."/>
            <person name="Boukhgalter B."/>
            <person name="Bourzgui I."/>
            <person name="Brown A."/>
            <person name="Cahill P."/>
            <person name="Channer S."/>
            <person name="Cheshatsang Y."/>
            <person name="Chuda L."/>
            <person name="Citroen M."/>
            <person name="Collymore A."/>
            <person name="Cooke P."/>
            <person name="Costello M."/>
            <person name="D'Aco K."/>
            <person name="Daza R."/>
            <person name="De Haan G."/>
            <person name="DeGray S."/>
            <person name="DeMaso C."/>
            <person name="Dhargay N."/>
            <person name="Dooley K."/>
            <person name="Dooley E."/>
            <person name="Doricent M."/>
            <person name="Dorje P."/>
            <person name="Dorjee K."/>
            <person name="Dupes A."/>
            <person name="Elong R."/>
            <person name="Falk J."/>
            <person name="Farina A."/>
            <person name="Faro S."/>
            <person name="Ferguson D."/>
            <person name="Fisher S."/>
            <person name="Foley C.D."/>
            <person name="Franke A."/>
            <person name="Friedrich D."/>
            <person name="Gadbois L."/>
            <person name="Gearin G."/>
            <person name="Gearin C.R."/>
            <person name="Giannoukos G."/>
            <person name="Goode T."/>
            <person name="Graham J."/>
            <person name="Grandbois E."/>
            <person name="Grewal S."/>
            <person name="Gyaltsen K."/>
            <person name="Hafez N."/>
            <person name="Hagos B."/>
            <person name="Hall J."/>
            <person name="Henson C."/>
            <person name="Hollinger A."/>
            <person name="Honan T."/>
            <person name="Huard M.D."/>
            <person name="Hughes L."/>
            <person name="Hurhula B."/>
            <person name="Husby M.E."/>
            <person name="Kamat A."/>
            <person name="Kanga B."/>
            <person name="Kashin S."/>
            <person name="Khazanovich D."/>
            <person name="Kisner P."/>
            <person name="Lance K."/>
            <person name="Lara M."/>
            <person name="Lee W."/>
            <person name="Lennon N."/>
            <person name="Letendre F."/>
            <person name="LeVine R."/>
            <person name="Lipovsky A."/>
            <person name="Liu X."/>
            <person name="Liu J."/>
            <person name="Liu S."/>
            <person name="Lokyitsang T."/>
            <person name="Lokyitsang Y."/>
            <person name="Lubonja R."/>
            <person name="Lui A."/>
            <person name="MacDonald P."/>
            <person name="Magnisalis V."/>
            <person name="Maru K."/>
            <person name="Matthews C."/>
            <person name="McCusker W."/>
            <person name="McDonough S."/>
            <person name="Mehta T."/>
            <person name="Meldrim J."/>
            <person name="Meneus L."/>
            <person name="Mihai O."/>
            <person name="Mihalev A."/>
            <person name="Mihova T."/>
            <person name="Mittelman R."/>
            <person name="Mlenga V."/>
            <person name="Montmayeur A."/>
            <person name="Mulrain L."/>
            <person name="Navidi A."/>
            <person name="Naylor J."/>
            <person name="Negash T."/>
            <person name="Nguyen T."/>
            <person name="Nguyen N."/>
            <person name="Nicol R."/>
            <person name="Norbu C."/>
            <person name="Norbu N."/>
            <person name="Novod N."/>
            <person name="O'Neill B."/>
            <person name="Osman S."/>
            <person name="Markiewicz E."/>
            <person name="Oyono O.L."/>
            <person name="Patti C."/>
            <person name="Phunkhang P."/>
            <person name="Pierre F."/>
            <person name="Priest M."/>
            <person name="Raghuraman S."/>
            <person name="Rege F."/>
            <person name="Reyes R."/>
            <person name="Rise C."/>
            <person name="Rogov P."/>
            <person name="Ross K."/>
            <person name="Ryan E."/>
            <person name="Settipalli S."/>
            <person name="Shea T."/>
            <person name="Sherpa N."/>
            <person name="Shi L."/>
            <person name="Shih D."/>
            <person name="Sparrow T."/>
            <person name="Spaulding J."/>
            <person name="Stalker J."/>
            <person name="Stange-Thomann N."/>
            <person name="Stavropoulos S."/>
            <person name="Stone C."/>
            <person name="Strader C."/>
            <person name="Tesfaye S."/>
            <person name="Thomson T."/>
            <person name="Thoulutsang Y."/>
            <person name="Thoulutsang D."/>
            <person name="Topham K."/>
            <person name="Topping I."/>
            <person name="Tsamla T."/>
            <person name="Vassiliev H."/>
            <person name="Vo A."/>
            <person name="Wangchuk T."/>
            <person name="Wangdi T."/>
            <person name="Weiand M."/>
            <person name="Wilkinson J."/>
            <person name="Wilson A."/>
            <person name="Yadav S."/>
            <person name="Young G."/>
            <person name="Yu Q."/>
            <person name="Zembek L."/>
            <person name="Zhong D."/>
            <person name="Zimmer A."/>
            <person name="Zwirko Z."/>
            <person name="Jaffe D.B."/>
            <person name="Alvarez P."/>
            <person name="Brockman W."/>
            <person name="Butler J."/>
            <person name="Chin C."/>
            <person name="Gnerre S."/>
            <person name="MacCallum I."/>
            <person name="Graves J.A."/>
            <person name="Ponting C.P."/>
            <person name="Breen M."/>
            <person name="Samollow P.B."/>
            <person name="Lander E.S."/>
            <person name="Lindblad-Toh K."/>
        </authorList>
    </citation>
    <scope>NUCLEOTIDE SEQUENCE [LARGE SCALE GENOMIC DNA]</scope>
</reference>
<keyword evidence="1" id="KW-1133">Transmembrane helix</keyword>
<dbReference type="Ensembl" id="ENSMODT00000063605.1">
    <property type="protein sequence ID" value="ENSMODP00000046478.1"/>
    <property type="gene ID" value="ENSMODG00000046016.1"/>
</dbReference>
<dbReference type="Proteomes" id="UP000002280">
    <property type="component" value="Chromosome 7"/>
</dbReference>
<dbReference type="AlphaFoldDB" id="A0A5F8GFX1"/>
<proteinExistence type="predicted"/>
<dbReference type="SUPFAM" id="SSF58069">
    <property type="entry name" value="Virus ectodomain"/>
    <property type="match status" value="1"/>
</dbReference>
<evidence type="ECO:0000256" key="1">
    <source>
        <dbReference type="SAM" id="Phobius"/>
    </source>
</evidence>
<dbReference type="InterPro" id="IPR018154">
    <property type="entry name" value="TLV/ENV_coat_polyprotein"/>
</dbReference>